<keyword evidence="2" id="KW-1185">Reference proteome</keyword>
<gene>
    <name evidence="1" type="ORF">ACFYY5_29720</name>
</gene>
<name>A0ABW6TLL4_9NOCA</name>
<accession>A0ABW6TLL4</accession>
<protein>
    <submittedName>
        <fullName evidence="1">Uncharacterized protein</fullName>
    </submittedName>
</protein>
<dbReference type="EMBL" id="JBIATK010000012">
    <property type="protein sequence ID" value="MFF4027035.1"/>
    <property type="molecule type" value="Genomic_DNA"/>
</dbReference>
<reference evidence="1 2" key="1">
    <citation type="submission" date="2024-10" db="EMBL/GenBank/DDBJ databases">
        <title>The Natural Products Discovery Center: Release of the First 8490 Sequenced Strains for Exploring Actinobacteria Biosynthetic Diversity.</title>
        <authorList>
            <person name="Kalkreuter E."/>
            <person name="Kautsar S.A."/>
            <person name="Yang D."/>
            <person name="Bader C.D."/>
            <person name="Teijaro C.N."/>
            <person name="Fluegel L."/>
            <person name="Davis C.M."/>
            <person name="Simpson J.R."/>
            <person name="Lauterbach L."/>
            <person name="Steele A.D."/>
            <person name="Gui C."/>
            <person name="Meng S."/>
            <person name="Li G."/>
            <person name="Viehrig K."/>
            <person name="Ye F."/>
            <person name="Su P."/>
            <person name="Kiefer A.F."/>
            <person name="Nichols A."/>
            <person name="Cepeda A.J."/>
            <person name="Yan W."/>
            <person name="Fan B."/>
            <person name="Jiang Y."/>
            <person name="Adhikari A."/>
            <person name="Zheng C.-J."/>
            <person name="Schuster L."/>
            <person name="Cowan T.M."/>
            <person name="Smanski M.J."/>
            <person name="Chevrette M.G."/>
            <person name="De Carvalho L.P.S."/>
            <person name="Shen B."/>
        </authorList>
    </citation>
    <scope>NUCLEOTIDE SEQUENCE [LARGE SCALE GENOMIC DNA]</scope>
    <source>
        <strain evidence="1 2">NPDC001867</strain>
    </source>
</reference>
<dbReference type="RefSeq" id="WP_387132237.1">
    <property type="nucleotide sequence ID" value="NZ_JBIATK010000012.1"/>
</dbReference>
<organism evidence="1 2">
    <name type="scientific">Nocardia elegans</name>
    <dbReference type="NCBI Taxonomy" id="300029"/>
    <lineage>
        <taxon>Bacteria</taxon>
        <taxon>Bacillati</taxon>
        <taxon>Actinomycetota</taxon>
        <taxon>Actinomycetes</taxon>
        <taxon>Mycobacteriales</taxon>
        <taxon>Nocardiaceae</taxon>
        <taxon>Nocardia</taxon>
    </lineage>
</organism>
<comment type="caution">
    <text evidence="1">The sequence shown here is derived from an EMBL/GenBank/DDBJ whole genome shotgun (WGS) entry which is preliminary data.</text>
</comment>
<proteinExistence type="predicted"/>
<sequence length="106" mass="12100">MKLSTPTTRWRRIDSTTGYDGWTVRWYLDASPAVKVLGATTPEGREAVLPDGETPLSVARKYLPAAVCDQIEDEKYKDCPSMQAFLRNCRQARESWHEYWSARGMA</sequence>
<dbReference type="Proteomes" id="UP001602089">
    <property type="component" value="Unassembled WGS sequence"/>
</dbReference>
<evidence type="ECO:0000313" key="2">
    <source>
        <dbReference type="Proteomes" id="UP001602089"/>
    </source>
</evidence>
<evidence type="ECO:0000313" key="1">
    <source>
        <dbReference type="EMBL" id="MFF4027035.1"/>
    </source>
</evidence>